<keyword evidence="4" id="KW-0732">Signal</keyword>
<keyword evidence="2" id="KW-0106">Calcium</keyword>
<evidence type="ECO:0000313" key="6">
    <source>
        <dbReference type="EMBL" id="MQQ99795.1"/>
    </source>
</evidence>
<keyword evidence="1" id="KW-0479">Metal-binding</keyword>
<sequence length="1179" mass="120526">MKKLNKKYTSAIWALAIAVLSPLPVYAQLVVSDTLNGTSSTYPWVTTGGACLTAGNNTGTIPACNGLAYYSGKTQVGGVSGVLPDPVGQGALRLSNGDTKINGSNGNNNTGAVISSSPFPTSEGVQVTFSTVSYGGNGYSNSNNQASGADGIAFFLMDSSKMVGTAPPPPGAFGGSLGYSCANSKSPSSDGLNGGYVAVGIDEFGNFSNPGDNTATGPGTNPGAITMRGAGSITGAVLKSTYPKYYPSSLSAANLLTAVQKTCATGFLQNWSGSTIVDANKKSIANKQSTTEAVYDYSLIGTPASVAALTATTPATTIYNQEGVAAPLRSKANVFTYALNITQDGYLSLTFSVNGGSPITAIPKQSITATNGPLPANFLFGFTAGTGGGSNVHEILCFKAAQINQAGTSAGTNVQSSQVQVGSQVYFAYYHAVNSWGSLTASNLVANSAGVVSINSTANWDANCVLTGGACSATGGTNTAQAPTARSILSWNDTAATGIPFEYASLSTNQQSLIGGSVDGLQRTSFLRGDRSQEIANGGAFRGRNGVLGDIMNSSPTWVGIPASNYTYTGVDLLTQKSIAEYGASYNTFVSNNNTRQNIVYVGANDGMLHGFRAGAYDSTGTVFNAATNDGQEVLAYVPAAVISSIHPSNTSYDFSSPQYAHNFYVNATPATGDLYYGGAWHTWLVGGLAAGGNATGPINNTTSTAIGDLYALDITNPANFTEANAATVVKGEWNSSAIICTTDTKTSTCNSSLGSVYGTPIIRKMHDGNWAVIFGNGHNSSTGTAGIYIMTVNYSTGATTIRFLDTGYKSTTAKNGIDYVSSADLDGDHVTDYLYAGDFQGNVWRFDVTGSNSANWVAPSKPIFTTAAGQPITTRLTVNAVQSASSNGPARLIIAFGTGQQFPQTLTSATTFVSGTQTLYGIWDWNMTAWNAKSSSQYDAIVSGPTTIGVSSLATQTILQTVNSASGNISGYRTVSQNPVCWSGSTVCGSAASSNTQYGWQLSLPSTTTGSVTNSEQIIYNPVAAYGVFLVNTTIPGVNQVLSCTAQPASGYTMALSPETGGALPTSFFATQSANSGYNPTGTVAGANIVSGLGLSGTGSPSLVTTTTGKVYLVQQVNSSGSSASGSSGPSSGGGSTGGTGSSGSAGGGTDSNVSNNTPIPVDPQPFVAKRITWQKLR</sequence>
<comment type="caution">
    <text evidence="6">The sequence shown here is derived from an EMBL/GenBank/DDBJ whole genome shotgun (WGS) entry which is preliminary data.</text>
</comment>
<dbReference type="InterPro" id="IPR008707">
    <property type="entry name" value="B-propeller_PilY1"/>
</dbReference>
<dbReference type="RefSeq" id="WP_153233335.1">
    <property type="nucleotide sequence ID" value="NZ_WINI01000001.1"/>
</dbReference>
<dbReference type="Proteomes" id="UP000451565">
    <property type="component" value="Unassembled WGS sequence"/>
</dbReference>
<name>A0A843YSZ5_9BURK</name>
<dbReference type="GO" id="GO:0046872">
    <property type="term" value="F:metal ion binding"/>
    <property type="evidence" value="ECO:0007669"/>
    <property type="project" value="UniProtKB-KW"/>
</dbReference>
<proteinExistence type="predicted"/>
<dbReference type="SUPFAM" id="SSF49899">
    <property type="entry name" value="Concanavalin A-like lectins/glucanases"/>
    <property type="match status" value="1"/>
</dbReference>
<feature type="compositionally biased region" description="Low complexity" evidence="3">
    <location>
        <begin position="1120"/>
        <end position="1131"/>
    </location>
</feature>
<organism evidence="6 7">
    <name type="scientific">Glaciimonas soli</name>
    <dbReference type="NCBI Taxonomy" id="2590999"/>
    <lineage>
        <taxon>Bacteria</taxon>
        <taxon>Pseudomonadati</taxon>
        <taxon>Pseudomonadota</taxon>
        <taxon>Betaproteobacteria</taxon>
        <taxon>Burkholderiales</taxon>
        <taxon>Oxalobacteraceae</taxon>
        <taxon>Glaciimonas</taxon>
    </lineage>
</organism>
<accession>A0A843YSZ5</accession>
<dbReference type="EMBL" id="WINI01000001">
    <property type="protein sequence ID" value="MQQ99795.1"/>
    <property type="molecule type" value="Genomic_DNA"/>
</dbReference>
<dbReference type="Pfam" id="PF05567">
    <property type="entry name" value="T4P_PilY1"/>
    <property type="match status" value="1"/>
</dbReference>
<gene>
    <name evidence="6" type="ORF">GEV47_03730</name>
</gene>
<feature type="compositionally biased region" description="Gly residues" evidence="3">
    <location>
        <begin position="1132"/>
        <end position="1151"/>
    </location>
</feature>
<evidence type="ECO:0000256" key="4">
    <source>
        <dbReference type="SAM" id="SignalP"/>
    </source>
</evidence>
<dbReference type="AlphaFoldDB" id="A0A843YSZ5"/>
<evidence type="ECO:0000256" key="3">
    <source>
        <dbReference type="SAM" id="MobiDB-lite"/>
    </source>
</evidence>
<evidence type="ECO:0000259" key="5">
    <source>
        <dbReference type="Pfam" id="PF05567"/>
    </source>
</evidence>
<evidence type="ECO:0000256" key="1">
    <source>
        <dbReference type="ARBA" id="ARBA00022723"/>
    </source>
</evidence>
<feature type="region of interest" description="Disordered" evidence="3">
    <location>
        <begin position="1120"/>
        <end position="1179"/>
    </location>
</feature>
<evidence type="ECO:0000313" key="7">
    <source>
        <dbReference type="Proteomes" id="UP000451565"/>
    </source>
</evidence>
<reference evidence="6 7" key="1">
    <citation type="submission" date="2019-10" db="EMBL/GenBank/DDBJ databases">
        <title>Glaciimonas soli sp. nov., a psychrophilic bacterium isolated from the forest soil of a high elevation mountain in Taiwan.</title>
        <authorList>
            <person name="Wang L.-T."/>
            <person name="Shieh W.Y."/>
        </authorList>
    </citation>
    <scope>NUCLEOTIDE SEQUENCE [LARGE SCALE GENOMIC DNA]</scope>
    <source>
        <strain evidence="6 7">GS1</strain>
    </source>
</reference>
<feature type="chain" id="PRO_5033060116" evidence="4">
    <location>
        <begin position="28"/>
        <end position="1179"/>
    </location>
</feature>
<dbReference type="OrthoDB" id="7156875at2"/>
<dbReference type="Gene3D" id="2.60.120.200">
    <property type="match status" value="1"/>
</dbReference>
<dbReference type="InterPro" id="IPR013320">
    <property type="entry name" value="ConA-like_dom_sf"/>
</dbReference>
<feature type="domain" description="PilY1 beta-propeller" evidence="5">
    <location>
        <begin position="548"/>
        <end position="928"/>
    </location>
</feature>
<keyword evidence="7" id="KW-1185">Reference proteome</keyword>
<evidence type="ECO:0000256" key="2">
    <source>
        <dbReference type="ARBA" id="ARBA00022837"/>
    </source>
</evidence>
<protein>
    <submittedName>
        <fullName evidence="6">Pilus assembly protein PilY</fullName>
    </submittedName>
</protein>
<feature type="signal peptide" evidence="4">
    <location>
        <begin position="1"/>
        <end position="27"/>
    </location>
</feature>